<protein>
    <submittedName>
        <fullName evidence="2">14295_t:CDS:1</fullName>
    </submittedName>
</protein>
<reference evidence="2" key="1">
    <citation type="submission" date="2021-06" db="EMBL/GenBank/DDBJ databases">
        <authorList>
            <person name="Kallberg Y."/>
            <person name="Tangrot J."/>
            <person name="Rosling A."/>
        </authorList>
    </citation>
    <scope>NUCLEOTIDE SEQUENCE</scope>
    <source>
        <strain evidence="2">FL130A</strain>
    </source>
</reference>
<gene>
    <name evidence="2" type="ORF">ALEPTO_LOCUS7815</name>
</gene>
<name>A0A9N9GD39_9GLOM</name>
<evidence type="ECO:0000313" key="2">
    <source>
        <dbReference type="EMBL" id="CAG8593635.1"/>
    </source>
</evidence>
<sequence>MCIPGRREKTPNNWILGITEIGSGYDFVNGKYASSESCTENLFDWSKEPVQEIKLHGKTYCYPKGIIDWLAKLWKNIRSHSLALLQQEAREFFGFSGSVKFEYGDVVNYSKFHSFSRVQYEYKSYHLHLTSNIAVLRRLLKPEIRDEIDNSQIEPKVIFKKYGTHFIHSLQMGVLTGSTNKLKFNSKNHLSRMIKWAFMSFASGSGSDDQQEEIKGFVASSEFRMQARGGNVEVLGYDYQHMNLNAWAATVIDEPVFMAFDNPYSLTFIGDLACTEKRQNQFANAWSLFAQSQKTSFPSFDPPYLEYARIRVEDSSDYNQSFVCKPMQFEGSKWQIFKKWLAQSLDRYGYGIIVREKLFAEGLLREVTDAKSLREQTLYNIDNNSQSYYSWIPLTDEPDNFVALGSFLHNLRNYEYALAQNNGLVGVHRSVCISGVRGSYVSADVWRIAPQDDAIDIGAFVVHDSSKPQLPIWLLRKDVAELVEYLN</sequence>
<keyword evidence="3" id="KW-1185">Reference proteome</keyword>
<evidence type="ECO:0000313" key="3">
    <source>
        <dbReference type="Proteomes" id="UP000789508"/>
    </source>
</evidence>
<comment type="caution">
    <text evidence="2">The sequence shown here is derived from an EMBL/GenBank/DDBJ whole genome shotgun (WGS) entry which is preliminary data.</text>
</comment>
<proteinExistence type="predicted"/>
<dbReference type="EMBL" id="CAJVPS010003730">
    <property type="protein sequence ID" value="CAG8593635.1"/>
    <property type="molecule type" value="Genomic_DNA"/>
</dbReference>
<accession>A0A9N9GD39</accession>
<dbReference type="AlphaFoldDB" id="A0A9N9GD39"/>
<dbReference type="OrthoDB" id="2791787at2759"/>
<feature type="domain" description="MACPF" evidence="1">
    <location>
        <begin position="110"/>
        <end position="261"/>
    </location>
</feature>
<dbReference type="Pfam" id="PF01823">
    <property type="entry name" value="MACPF"/>
    <property type="match status" value="1"/>
</dbReference>
<organism evidence="2 3">
    <name type="scientific">Ambispora leptoticha</name>
    <dbReference type="NCBI Taxonomy" id="144679"/>
    <lineage>
        <taxon>Eukaryota</taxon>
        <taxon>Fungi</taxon>
        <taxon>Fungi incertae sedis</taxon>
        <taxon>Mucoromycota</taxon>
        <taxon>Glomeromycotina</taxon>
        <taxon>Glomeromycetes</taxon>
        <taxon>Archaeosporales</taxon>
        <taxon>Ambisporaceae</taxon>
        <taxon>Ambispora</taxon>
    </lineage>
</organism>
<dbReference type="Proteomes" id="UP000789508">
    <property type="component" value="Unassembled WGS sequence"/>
</dbReference>
<evidence type="ECO:0000259" key="1">
    <source>
        <dbReference type="Pfam" id="PF01823"/>
    </source>
</evidence>
<dbReference type="InterPro" id="IPR020864">
    <property type="entry name" value="MACPF"/>
</dbReference>